<dbReference type="CTD" id="8585997"/>
<feature type="region of interest" description="Disordered" evidence="8">
    <location>
        <begin position="245"/>
        <end position="475"/>
    </location>
</feature>
<feature type="compositionally biased region" description="Polar residues" evidence="8">
    <location>
        <begin position="287"/>
        <end position="300"/>
    </location>
</feature>
<dbReference type="SUPFAM" id="SSF49265">
    <property type="entry name" value="Fibronectin type III"/>
    <property type="match status" value="4"/>
</dbReference>
<reference evidence="11 12" key="2">
    <citation type="journal article" date="2011" name="PLoS Genet.">
        <title>Caenorhabditis briggsae recombinant inbred line genotypes reveal inter-strain incompatibility and the evolution of recombination.</title>
        <authorList>
            <person name="Ross J.A."/>
            <person name="Koboldt D.C."/>
            <person name="Staisch J.E."/>
            <person name="Chamberlin H.M."/>
            <person name="Gupta B.P."/>
            <person name="Miller R.D."/>
            <person name="Baird S.E."/>
            <person name="Haag E.S."/>
        </authorList>
    </citation>
    <scope>NUCLEOTIDE SEQUENCE [LARGE SCALE GENOMIC DNA]</scope>
    <source>
        <strain evidence="11 12">AF16</strain>
    </source>
</reference>
<evidence type="ECO:0000256" key="4">
    <source>
        <dbReference type="ARBA" id="ARBA00022840"/>
    </source>
</evidence>
<dbReference type="PROSITE" id="PS50853">
    <property type="entry name" value="FN3"/>
    <property type="match status" value="3"/>
</dbReference>
<dbReference type="PANTHER" id="PTHR46877">
    <property type="entry name" value="EPH RECEPTOR A5"/>
    <property type="match status" value="1"/>
</dbReference>
<dbReference type="GO" id="GO:0048013">
    <property type="term" value="P:ephrin receptor signaling pathway"/>
    <property type="evidence" value="ECO:0000318"/>
    <property type="project" value="GO_Central"/>
</dbReference>
<dbReference type="GeneID" id="8585997"/>
<evidence type="ECO:0000256" key="3">
    <source>
        <dbReference type="ARBA" id="ARBA00022741"/>
    </source>
</evidence>
<feature type="transmembrane region" description="Helical" evidence="9">
    <location>
        <begin position="1574"/>
        <end position="1595"/>
    </location>
</feature>
<dbReference type="InterPro" id="IPR003961">
    <property type="entry name" value="FN3_dom"/>
</dbReference>
<keyword evidence="7" id="KW-0675">Receptor</keyword>
<dbReference type="SMART" id="SM00060">
    <property type="entry name" value="FN3"/>
    <property type="match status" value="6"/>
</dbReference>
<dbReference type="Proteomes" id="UP000008549">
    <property type="component" value="Unassembled WGS sequence"/>
</dbReference>
<keyword evidence="12" id="KW-1185">Reference proteome</keyword>
<keyword evidence="5 9" id="KW-1133">Transmembrane helix</keyword>
<feature type="compositionally biased region" description="Basic residues" evidence="8">
    <location>
        <begin position="380"/>
        <end position="389"/>
    </location>
</feature>
<comment type="subcellular location">
    <subcellularLocation>
        <location evidence="1">Membrane</location>
        <topology evidence="1">Single-pass membrane protein</topology>
    </subcellularLocation>
</comment>
<evidence type="ECO:0000259" key="10">
    <source>
        <dbReference type="PROSITE" id="PS50853"/>
    </source>
</evidence>
<feature type="compositionally biased region" description="Basic and acidic residues" evidence="8">
    <location>
        <begin position="10"/>
        <end position="21"/>
    </location>
</feature>
<feature type="compositionally biased region" description="Low complexity" evidence="8">
    <location>
        <begin position="433"/>
        <end position="446"/>
    </location>
</feature>
<dbReference type="FunCoup" id="A8XQY7">
    <property type="interactions" value="4"/>
</dbReference>
<dbReference type="InterPro" id="IPR013783">
    <property type="entry name" value="Ig-like_fold"/>
</dbReference>
<dbReference type="InParanoid" id="A8XQY7"/>
<reference evidence="11 12" key="1">
    <citation type="journal article" date="2003" name="PLoS Biol.">
        <title>The genome sequence of Caenorhabditis briggsae: a platform for comparative genomics.</title>
        <authorList>
            <person name="Stein L.D."/>
            <person name="Bao Z."/>
            <person name="Blasiar D."/>
            <person name="Blumenthal T."/>
            <person name="Brent M.R."/>
            <person name="Chen N."/>
            <person name="Chinwalla A."/>
            <person name="Clarke L."/>
            <person name="Clee C."/>
            <person name="Coghlan A."/>
            <person name="Coulson A."/>
            <person name="D'Eustachio P."/>
            <person name="Fitch D.H."/>
            <person name="Fulton L.A."/>
            <person name="Fulton R.E."/>
            <person name="Griffiths-Jones S."/>
            <person name="Harris T.W."/>
            <person name="Hillier L.W."/>
            <person name="Kamath R."/>
            <person name="Kuwabara P.E."/>
            <person name="Mardis E.R."/>
            <person name="Marra M.A."/>
            <person name="Miner T.L."/>
            <person name="Minx P."/>
            <person name="Mullikin J.C."/>
            <person name="Plumb R.W."/>
            <person name="Rogers J."/>
            <person name="Schein J.E."/>
            <person name="Sohrmann M."/>
            <person name="Spieth J."/>
            <person name="Stajich J.E."/>
            <person name="Wei C."/>
            <person name="Willey D."/>
            <person name="Wilson R.K."/>
            <person name="Durbin R."/>
            <person name="Waterston R.H."/>
        </authorList>
    </citation>
    <scope>NUCLEOTIDE SEQUENCE [LARGE SCALE GENOMIC DNA]</scope>
    <source>
        <strain evidence="11 12">AF16</strain>
    </source>
</reference>
<dbReference type="CDD" id="cd00063">
    <property type="entry name" value="FN3"/>
    <property type="match status" value="4"/>
</dbReference>
<dbReference type="GO" id="GO:0005886">
    <property type="term" value="C:plasma membrane"/>
    <property type="evidence" value="ECO:0000318"/>
    <property type="project" value="GO_Central"/>
</dbReference>
<dbReference type="OMA" id="FIMEGSC"/>
<accession>A8XQY7</accession>
<evidence type="ECO:0000313" key="12">
    <source>
        <dbReference type="Proteomes" id="UP000008549"/>
    </source>
</evidence>
<name>A8XQY7_CAEBR</name>
<evidence type="ECO:0000256" key="6">
    <source>
        <dbReference type="ARBA" id="ARBA00023136"/>
    </source>
</evidence>
<evidence type="ECO:0000256" key="5">
    <source>
        <dbReference type="ARBA" id="ARBA00022989"/>
    </source>
</evidence>
<feature type="transmembrane region" description="Helical" evidence="9">
    <location>
        <begin position="1697"/>
        <end position="1718"/>
    </location>
</feature>
<proteinExistence type="predicted"/>
<dbReference type="Pfam" id="PF00041">
    <property type="entry name" value="fn3"/>
    <property type="match status" value="1"/>
</dbReference>
<dbReference type="PANTHER" id="PTHR46877:SF14">
    <property type="entry name" value="RECEPTOR PROTEIN-TYROSINE KINASE"/>
    <property type="match status" value="1"/>
</dbReference>
<feature type="compositionally biased region" description="Polar residues" evidence="8">
    <location>
        <begin position="323"/>
        <end position="340"/>
    </location>
</feature>
<dbReference type="InterPro" id="IPR036116">
    <property type="entry name" value="FN3_sf"/>
</dbReference>
<keyword evidence="6 9" id="KW-0472">Membrane</keyword>
<evidence type="ECO:0000256" key="8">
    <source>
        <dbReference type="SAM" id="MobiDB-lite"/>
    </source>
</evidence>
<dbReference type="WormBase" id="CBG17392a">
    <property type="protein sequence ID" value="CBP40649"/>
    <property type="gene ID" value="WBGene00037031"/>
</dbReference>
<dbReference type="GO" id="GO:0005005">
    <property type="term" value="F:transmembrane-ephrin receptor activity"/>
    <property type="evidence" value="ECO:0000318"/>
    <property type="project" value="GO_Central"/>
</dbReference>
<evidence type="ECO:0000256" key="9">
    <source>
        <dbReference type="SAM" id="Phobius"/>
    </source>
</evidence>
<feature type="compositionally biased region" description="Basic and acidic residues" evidence="8">
    <location>
        <begin position="90"/>
        <end position="101"/>
    </location>
</feature>
<dbReference type="GO" id="GO:0005524">
    <property type="term" value="F:ATP binding"/>
    <property type="evidence" value="ECO:0007669"/>
    <property type="project" value="UniProtKB-KW"/>
</dbReference>
<feature type="compositionally biased region" description="Basic residues" evidence="8">
    <location>
        <begin position="447"/>
        <end position="458"/>
    </location>
</feature>
<keyword evidence="3" id="KW-0547">Nucleotide-binding</keyword>
<feature type="domain" description="Fibronectin type-III" evidence="10">
    <location>
        <begin position="1242"/>
        <end position="1340"/>
    </location>
</feature>
<feature type="compositionally biased region" description="Low complexity" evidence="8">
    <location>
        <begin position="269"/>
        <end position="278"/>
    </location>
</feature>
<evidence type="ECO:0000256" key="1">
    <source>
        <dbReference type="ARBA" id="ARBA00004167"/>
    </source>
</evidence>
<evidence type="ECO:0000256" key="7">
    <source>
        <dbReference type="ARBA" id="ARBA00023170"/>
    </source>
</evidence>
<feature type="compositionally biased region" description="Low complexity" evidence="8">
    <location>
        <begin position="36"/>
        <end position="53"/>
    </location>
</feature>
<dbReference type="KEGG" id="cbr:CBG_17392"/>
<keyword evidence="4" id="KW-0067">ATP-binding</keyword>
<sequence length="1745" mass="196067">MSKNGSSDPTTDKRERIRQEFFRNILKGSGLSGRIGSMDTSDDGGSTSSRQTPPEYPSPTPPSNSPPITSASLEAESPIGDEYSNENDVDDRCASSGEEKVNMSGLCTEDEEDGDPEILDKMKDWIVQQGYNMIPFDKSIKLGAGMVFVHVIDTTLRVELGDNEIVLDGYGSILMMGKPGQYIRPFPFHVPHGIGCYQFADGNEVSTLSYCSSILNGVRLTHIVFASAHLNRVFNPMNVPTLRCLPAPTNHDQDAPSGSDEESRRNGDRNNNGSGSDEQNFEKNENHGNAQGRSDYGNRNSGRERSNGQVEEQENGQTGGQSEGQSNEPVEQAASGPSQDYRNHGHQHNGQDYRRHGNGHFHNGQGNRQQHGNGNQNNRGGRKPRGNGHRQHDFLAPRDNHGQQRNGGQNGYNCHREVQNGNGHHNGHRGHHVQNGNHNGYNQGRNGSRRGEHHRNHQRGWQGHQGESSSNNGYFENIQQFPPLPSQDQGQVMMVAPQEINQWESGHQGPVVDEAPMTLQRAQFPSPDAPEFHPQGFVHEMQMDDQMVQIPNEMMVAQPMMNGGMPMQGMVPNGAMVPVTHGHMQMQPMMPPVDVHGNPIYSVPPPQPGMIIDGNQYHNNWNVHYPHLIHVDVPEEALVMKQPTQQDTHPAYMMFGFDPVDVNGFLRSIGLTNFIQIDDSEIQYHATVKNQEELPSKSFLVEIMRERSQTGQLLFEVFSLQPNTRYTITMCARMDARKLRGPPTKPFEFRTAPGRPDPPKDLRNIHRGLHYIKVAWKAGNNNGSLILYYHLELFADGCSEGQLIESKEDTVEILNLKEHTAYEARITAFTALGESLVGLNRRLFTKGVGQPKKARNLCVFPVSHRSFAITWDEDPTNYYDLEMYNCSTNVSKVVRKDLGSYRTTVGELPPSTLFHFRVKSVNNDGECWSEVREATTQRDFNGTMVHNGRTVPIPHPASKPEFVGFVDGCPKMSWGNQNSDGSIYTVQGATKEDPNKYINMYQGPETSIVVLDTAIRYMQVLRTTHDGIRCDKSVRGDVTRDSISLRPDRVQDVKLFFVRQGVLLVQWTPFDTEKMFIPNGGKIVYYVQRRFANTNSHYIAFFDESDQCELENIPGETEVTVYIRAAIHVDDSSVNGDWSLPARIITPRSPPVAVHNVKFDSNSRLLSWESFDQCADLQFSVNIIHTESKRSIMKLVTTSRNVIVEGLQPGDEFSAIINATTNVGKSPVVAKDFSIPALRPSTPVNPIVQKVKTNEVTVAFKASEPNGSPVTGYIIRLMLNGEFFQEDFVRPEEVEINGTFKHKFQELKANTNYTVSIAAKNAAGISCKVEVPVQTRSEPPVAPTIQCRPDAYQLRLSWDDTPANEDLTYKLSRFNPENQQSSTVYQGDDRVKIVKNLKEDTKYFFTLVVTNKISGAFATSRQTEFRTKIAPPPTIKRTPIIVLKAGETHTYLVEWEDHLPEQPQYDQVYWLQVSDATIDRAPWVTVYSGKRPSYEVDTKDFSGALHVRVLCYRSETMKGSPSPVGYISNIPPEVPREEVTKNVHFMKVNKYFQEPNEAGTPLWQQALAQWFRDLPASVVTVIIMCIFVIFSVSFTESPMLDYPYKYTGAYMVSKLNFGLQPQFQDKRMIFCSFTNIFRANTDIEKVPLVANEEIMEHAKEKKTVYQRMPENEQSKIPKPSPYRELEMMMNSNEKHTNGAVIGLGTLGFAYALVAIPILPYEDRILNLYGIKGKSDDQSEPGSPAK</sequence>
<feature type="compositionally biased region" description="Low complexity" evidence="8">
    <location>
        <begin position="403"/>
        <end position="423"/>
    </location>
</feature>
<feature type="compositionally biased region" description="Basic and acidic residues" evidence="8">
    <location>
        <begin position="390"/>
        <end position="402"/>
    </location>
</feature>
<gene>
    <name evidence="11 13" type="ORF">CBG17392</name>
    <name evidence="11" type="ORF">CBG_17392</name>
</gene>
<organism evidence="11 12">
    <name type="scientific">Caenorhabditis briggsae</name>
    <dbReference type="NCBI Taxonomy" id="6238"/>
    <lineage>
        <taxon>Eukaryota</taxon>
        <taxon>Metazoa</taxon>
        <taxon>Ecdysozoa</taxon>
        <taxon>Nematoda</taxon>
        <taxon>Chromadorea</taxon>
        <taxon>Rhabditida</taxon>
        <taxon>Rhabditina</taxon>
        <taxon>Rhabditomorpha</taxon>
        <taxon>Rhabditoidea</taxon>
        <taxon>Rhabditidae</taxon>
        <taxon>Peloderinae</taxon>
        <taxon>Caenorhabditis</taxon>
    </lineage>
</organism>
<dbReference type="GO" id="GO:0030425">
    <property type="term" value="C:dendrite"/>
    <property type="evidence" value="ECO:0000318"/>
    <property type="project" value="GO_Central"/>
</dbReference>
<feature type="region of interest" description="Disordered" evidence="8">
    <location>
        <begin position="1"/>
        <end position="112"/>
    </location>
</feature>
<keyword evidence="2 9" id="KW-0812">Transmembrane</keyword>
<dbReference type="InterPro" id="IPR050449">
    <property type="entry name" value="Ephrin_rcpt_TKs"/>
</dbReference>
<dbReference type="GO" id="GO:0007411">
    <property type="term" value="P:axon guidance"/>
    <property type="evidence" value="ECO:0000318"/>
    <property type="project" value="GO_Central"/>
</dbReference>
<feature type="compositionally biased region" description="Polar residues" evidence="8">
    <location>
        <begin position="465"/>
        <end position="475"/>
    </location>
</feature>
<dbReference type="HOGENOM" id="CLU_250518_0_0_1"/>
<dbReference type="STRING" id="6238.A8XQY7"/>
<dbReference type="Gene3D" id="2.60.40.10">
    <property type="entry name" value="Immunoglobulins"/>
    <property type="match status" value="4"/>
</dbReference>
<evidence type="ECO:0000256" key="2">
    <source>
        <dbReference type="ARBA" id="ARBA00022692"/>
    </source>
</evidence>
<protein>
    <submittedName>
        <fullName evidence="11">Protein CBG17392</fullName>
    </submittedName>
</protein>
<evidence type="ECO:0000313" key="13">
    <source>
        <dbReference type="WormBase" id="CBG17392a"/>
    </source>
</evidence>
<evidence type="ECO:0000313" key="11">
    <source>
        <dbReference type="EMBL" id="CAP35062.2"/>
    </source>
</evidence>
<dbReference type="RefSeq" id="XP_045096190.1">
    <property type="nucleotide sequence ID" value="XM_045239162.1"/>
</dbReference>
<feature type="domain" description="Fibronectin type-III" evidence="10">
    <location>
        <begin position="853"/>
        <end position="939"/>
    </location>
</feature>
<feature type="compositionally biased region" description="Low complexity" evidence="8">
    <location>
        <begin position="360"/>
        <end position="379"/>
    </location>
</feature>
<dbReference type="eggNOG" id="ENOG502QRT8">
    <property type="taxonomic scope" value="Eukaryota"/>
</dbReference>
<dbReference type="EMBL" id="HE600924">
    <property type="protein sequence ID" value="CAP35062.2"/>
    <property type="molecule type" value="Genomic_DNA"/>
</dbReference>
<feature type="compositionally biased region" description="Pro residues" evidence="8">
    <location>
        <begin position="54"/>
        <end position="65"/>
    </location>
</feature>
<feature type="domain" description="Fibronectin type-III" evidence="10">
    <location>
        <begin position="758"/>
        <end position="851"/>
    </location>
</feature>